<organism evidence="3 4">
    <name type="scientific">Halteria grandinella</name>
    <dbReference type="NCBI Taxonomy" id="5974"/>
    <lineage>
        <taxon>Eukaryota</taxon>
        <taxon>Sar</taxon>
        <taxon>Alveolata</taxon>
        <taxon>Ciliophora</taxon>
        <taxon>Intramacronucleata</taxon>
        <taxon>Spirotrichea</taxon>
        <taxon>Stichotrichia</taxon>
        <taxon>Sporadotrichida</taxon>
        <taxon>Halteriidae</taxon>
        <taxon>Halteria</taxon>
    </lineage>
</organism>
<reference evidence="3" key="1">
    <citation type="submission" date="2019-06" db="EMBL/GenBank/DDBJ databases">
        <authorList>
            <person name="Zheng W."/>
        </authorList>
    </citation>
    <scope>NUCLEOTIDE SEQUENCE</scope>
    <source>
        <strain evidence="3">QDHG01</strain>
    </source>
</reference>
<keyword evidence="1" id="KW-1133">Transmembrane helix</keyword>
<keyword evidence="4" id="KW-1185">Reference proteome</keyword>
<keyword evidence="2" id="KW-0732">Signal</keyword>
<keyword evidence="1" id="KW-0812">Transmembrane</keyword>
<evidence type="ECO:0000313" key="4">
    <source>
        <dbReference type="Proteomes" id="UP000785679"/>
    </source>
</evidence>
<evidence type="ECO:0000313" key="3">
    <source>
        <dbReference type="EMBL" id="TNV84110.1"/>
    </source>
</evidence>
<sequence>MAYILSLIFSVCWTLAFSRNLQEIQCNINAGEYFDATGQLFSTGTNLCDFTFCLMDEQCQSGYCSATETLCKPKPVEQILNQSCSTSQFLTKKEGDLFIAYGLAPNKCDGQSCTCNDECQSDFCDYQQTFCAPLSKPWPQKQICNSSFMLCDMNTVLQQYRDSTNRCNGVGCSCNFWCASGYCNMETLQCEDAFTLASCNSTDQMYCSYEYSDVPIYTGNRCLNTQCFCDSQCQSGYCNRENGVCELKQANQNSTSCNTSSTMYLCYENYTIEKTLQTLNRCENVQCLCDSQCQSGYCYNQKCNISKKFELTCNSSVNFLECENFNTIYSTNRCDGVYCVCNSDCQSNFCYYEFSELQGTCRNKSEVDPKCNNTVSECTGMVGSYYTFQTVVNRCLNVMCENHNDCQSGYCSLDTHQCTNHSLNISNELCNYTSNIEGLVNGTLQVIANTRNRCEGVDCQCDNQCTEGAYCNSQMHLCLKGKRANLKCNETQYLCTVDEETSVYQSTEETINRCEGAQCDCDNQCQSSYCLEDFRVCLIRNQTDEFKTCNNTVTYCREPSINRCLNTQCQCDNQCQSGYCDHYCKPNIMIACDARLDLCRFENGLKLPIEGTNKCYGAKCRCDSECNSGFCLFTNTNSSGLCAVEPVDCNLTSVQRCKKEGKLYEYSQNICDGVKCVWDGDCKSGYCNERGVCGSVKVVQSCNKTNKIAISRNYTSGELELIDSINRCENVTCQSDKQCQSGYCQHDICSLCNLYPLKQDKLCPGQICENNDQCSTNICYSEVCTSLNECNQTLQNIDTSTQNRCLNLSCSHSSDCQPFAQCSKNKCTLKSLKQSADSHHISKSTLIIILGVALSTLVGATLLFFIARYLYHKRLKSILIQNKVRKNNINLTTENSIVQQKENNSEELVSSVDKSAFQDINKTDTGGAQIEKKVLDPTKILQL</sequence>
<protein>
    <submittedName>
        <fullName evidence="3">Uncharacterized protein</fullName>
    </submittedName>
</protein>
<dbReference type="AlphaFoldDB" id="A0A8J8T722"/>
<gene>
    <name evidence="3" type="ORF">FGO68_gene15783</name>
</gene>
<feature type="transmembrane region" description="Helical" evidence="1">
    <location>
        <begin position="846"/>
        <end position="871"/>
    </location>
</feature>
<evidence type="ECO:0000256" key="1">
    <source>
        <dbReference type="SAM" id="Phobius"/>
    </source>
</evidence>
<name>A0A8J8T722_HALGN</name>
<proteinExistence type="predicted"/>
<dbReference type="OrthoDB" id="4378782at2759"/>
<dbReference type="Proteomes" id="UP000785679">
    <property type="component" value="Unassembled WGS sequence"/>
</dbReference>
<feature type="chain" id="PRO_5035215650" evidence="2">
    <location>
        <begin position="19"/>
        <end position="943"/>
    </location>
</feature>
<feature type="signal peptide" evidence="2">
    <location>
        <begin position="1"/>
        <end position="18"/>
    </location>
</feature>
<evidence type="ECO:0000256" key="2">
    <source>
        <dbReference type="SAM" id="SignalP"/>
    </source>
</evidence>
<accession>A0A8J8T722</accession>
<keyword evidence="1" id="KW-0472">Membrane</keyword>
<comment type="caution">
    <text evidence="3">The sequence shown here is derived from an EMBL/GenBank/DDBJ whole genome shotgun (WGS) entry which is preliminary data.</text>
</comment>
<dbReference type="EMBL" id="RRYP01003129">
    <property type="protein sequence ID" value="TNV84110.1"/>
    <property type="molecule type" value="Genomic_DNA"/>
</dbReference>